<dbReference type="EMBL" id="AP027266">
    <property type="protein sequence ID" value="BDW85886.1"/>
    <property type="molecule type" value="Genomic_DNA"/>
</dbReference>
<proteinExistence type="predicted"/>
<gene>
    <name evidence="2" type="ORF">MACH21_20630</name>
</gene>
<keyword evidence="3" id="KW-1185">Reference proteome</keyword>
<feature type="chain" id="PRO_5041259377" description="DUF2155 domain-containing protein" evidence="1">
    <location>
        <begin position="26"/>
        <end position="193"/>
    </location>
</feature>
<evidence type="ECO:0000313" key="3">
    <source>
        <dbReference type="Proteomes" id="UP001337723"/>
    </source>
</evidence>
<evidence type="ECO:0000313" key="2">
    <source>
        <dbReference type="EMBL" id="BDW85886.1"/>
    </source>
</evidence>
<sequence length="193" mass="20295">MRAGGLFLVCALVLAGLPGATPAQQFDSLGGGTTLDGFALNPDTPIDPDLPSLGAEGGLVTPGPEIQLQITDGQPDVTLRSFPGTGSPVTSVFQPETAQAPRVILRALDKVLGRPTDIDLAMGETVIFGRLAIRAVECRYPVEDPSSDAFAHLEVLTDAGATIFDGWMIASSPALVALEHPRYDLWVLRCTDD</sequence>
<protein>
    <recommendedName>
        <fullName evidence="4">DUF2155 domain-containing protein</fullName>
    </recommendedName>
</protein>
<keyword evidence="1" id="KW-0732">Signal</keyword>
<accession>A0AA48HTN6</accession>
<organism evidence="2 3">
    <name type="scientific">Roseicyclus marinus</name>
    <dbReference type="NCBI Taxonomy" id="2161673"/>
    <lineage>
        <taxon>Bacteria</taxon>
        <taxon>Pseudomonadati</taxon>
        <taxon>Pseudomonadota</taxon>
        <taxon>Alphaproteobacteria</taxon>
        <taxon>Rhodobacterales</taxon>
        <taxon>Roseobacteraceae</taxon>
        <taxon>Roseicyclus</taxon>
    </lineage>
</organism>
<evidence type="ECO:0008006" key="4">
    <source>
        <dbReference type="Google" id="ProtNLM"/>
    </source>
</evidence>
<dbReference type="RefSeq" id="WP_338271724.1">
    <property type="nucleotide sequence ID" value="NZ_AP027266.1"/>
</dbReference>
<dbReference type="AlphaFoldDB" id="A0AA48HTN6"/>
<evidence type="ECO:0000256" key="1">
    <source>
        <dbReference type="SAM" id="SignalP"/>
    </source>
</evidence>
<dbReference type="Proteomes" id="UP001337723">
    <property type="component" value="Chromosome"/>
</dbReference>
<name>A0AA48HTN6_9RHOB</name>
<reference evidence="2 3" key="1">
    <citation type="submission" date="2023-01" db="EMBL/GenBank/DDBJ databases">
        <title>Complete genome sequence of Roseicyclus marinus strain Dej080120_10.</title>
        <authorList>
            <person name="Ueki S."/>
            <person name="Maruyama F."/>
        </authorList>
    </citation>
    <scope>NUCLEOTIDE SEQUENCE [LARGE SCALE GENOMIC DNA]</scope>
    <source>
        <strain evidence="2 3">Dej080120_10</strain>
    </source>
</reference>
<feature type="signal peptide" evidence="1">
    <location>
        <begin position="1"/>
        <end position="25"/>
    </location>
</feature>
<dbReference type="KEGG" id="rmai:MACH21_20630"/>
<dbReference type="InterPro" id="IPR019225">
    <property type="entry name" value="DUF2155"/>
</dbReference>
<dbReference type="Pfam" id="PF09923">
    <property type="entry name" value="DUF2155"/>
    <property type="match status" value="1"/>
</dbReference>